<dbReference type="SUPFAM" id="SSF52374">
    <property type="entry name" value="Nucleotidylyl transferase"/>
    <property type="match status" value="1"/>
</dbReference>
<organism evidence="3 4">
    <name type="scientific">Orbus hercynius</name>
    <dbReference type="NCBI Taxonomy" id="593135"/>
    <lineage>
        <taxon>Bacteria</taxon>
        <taxon>Pseudomonadati</taxon>
        <taxon>Pseudomonadota</taxon>
        <taxon>Gammaproteobacteria</taxon>
        <taxon>Orbales</taxon>
        <taxon>Orbaceae</taxon>
        <taxon>Orbus</taxon>
    </lineage>
</organism>
<dbReference type="NCBIfam" id="TIGR00125">
    <property type="entry name" value="cyt_tran_rel"/>
    <property type="match status" value="1"/>
</dbReference>
<feature type="binding site" evidence="1">
    <location>
        <begin position="93"/>
        <end position="106"/>
    </location>
    <ligand>
        <name>NAD(+)</name>
        <dbReference type="ChEBI" id="CHEBI:57540"/>
        <label>1</label>
    </ligand>
</feature>
<accession>A0A495RCY4</accession>
<dbReference type="PANTHER" id="PTHR37512">
    <property type="entry name" value="TRIFUNCTIONAL NAD BIOSYNTHESIS/REGULATOR PROTEIN NADR"/>
    <property type="match status" value="1"/>
</dbReference>
<protein>
    <submittedName>
        <fullName evidence="3">NadR type nicotinamide-nucleotide adenylyltransferase</fullName>
    </submittedName>
</protein>
<feature type="binding site" evidence="1">
    <location>
        <position position="53"/>
    </location>
    <ligand>
        <name>NAD(+)</name>
        <dbReference type="ChEBI" id="CHEBI:57540"/>
        <label>1</label>
    </ligand>
</feature>
<evidence type="ECO:0000313" key="4">
    <source>
        <dbReference type="Proteomes" id="UP000278542"/>
    </source>
</evidence>
<dbReference type="EMBL" id="RBWY01000003">
    <property type="protein sequence ID" value="RKS85140.1"/>
    <property type="molecule type" value="Genomic_DNA"/>
</dbReference>
<gene>
    <name evidence="3" type="ORF">DES39_1649</name>
</gene>
<dbReference type="GO" id="GO:0050262">
    <property type="term" value="F:ribosylnicotinamide kinase activity"/>
    <property type="evidence" value="ECO:0007669"/>
    <property type="project" value="InterPro"/>
</dbReference>
<keyword evidence="3" id="KW-0808">Transferase</keyword>
<dbReference type="GO" id="GO:0000166">
    <property type="term" value="F:nucleotide binding"/>
    <property type="evidence" value="ECO:0007669"/>
    <property type="project" value="UniProtKB-KW"/>
</dbReference>
<feature type="domain" description="Cytidyltransferase-like" evidence="2">
    <location>
        <begin position="18"/>
        <end position="162"/>
    </location>
</feature>
<evidence type="ECO:0000256" key="1">
    <source>
        <dbReference type="PIRSR" id="PIRSR004776-1"/>
    </source>
</evidence>
<dbReference type="NCBIfam" id="NF005988">
    <property type="entry name" value="PRK08099.1"/>
    <property type="match status" value="1"/>
</dbReference>
<keyword evidence="3" id="KW-0548">Nucleotidyltransferase</keyword>
<comment type="caution">
    <text evidence="3">The sequence shown here is derived from an EMBL/GenBank/DDBJ whole genome shotgun (WGS) entry which is preliminary data.</text>
</comment>
<dbReference type="OrthoDB" id="3249147at2"/>
<reference evidence="3 4" key="1">
    <citation type="submission" date="2018-10" db="EMBL/GenBank/DDBJ databases">
        <title>Genomic Encyclopedia of Type Strains, Phase IV (KMG-IV): sequencing the most valuable type-strain genomes for metagenomic binning, comparative biology and taxonomic classification.</title>
        <authorList>
            <person name="Goeker M."/>
        </authorList>
    </citation>
    <scope>NUCLEOTIDE SEQUENCE [LARGE SCALE GENOMIC DNA]</scope>
    <source>
        <strain evidence="3 4">DSM 22228</strain>
    </source>
</reference>
<evidence type="ECO:0000313" key="3">
    <source>
        <dbReference type="EMBL" id="RKS85140.1"/>
    </source>
</evidence>
<dbReference type="PANTHER" id="PTHR37512:SF1">
    <property type="entry name" value="NADR_TTD14 AAA DOMAIN-CONTAINING PROTEIN"/>
    <property type="match status" value="1"/>
</dbReference>
<dbReference type="PIRSF" id="PIRSF004776">
    <property type="entry name" value="NadR_NMNAT/RNK"/>
    <property type="match status" value="1"/>
</dbReference>
<dbReference type="GO" id="GO:0000309">
    <property type="term" value="F:nicotinamide-nucleotide adenylyltransferase activity"/>
    <property type="evidence" value="ECO:0007669"/>
    <property type="project" value="InterPro"/>
</dbReference>
<dbReference type="Gene3D" id="3.40.50.620">
    <property type="entry name" value="HUPs"/>
    <property type="match status" value="1"/>
</dbReference>
<name>A0A495RCY4_9GAMM</name>
<dbReference type="GO" id="GO:0009435">
    <property type="term" value="P:NAD+ biosynthetic process"/>
    <property type="evidence" value="ECO:0007669"/>
    <property type="project" value="InterPro"/>
</dbReference>
<dbReference type="Proteomes" id="UP000278542">
    <property type="component" value="Unassembled WGS sequence"/>
</dbReference>
<sequence length="318" mass="36924">MTGIMNISSVATHQIGLVFGKFYPLHCGHIYLIEKAASQVDELHILLGCEQNRDLKLFQDSHMPRQPGVEDRFLWLQKTFKNRHNVHTHVLDEAGIASYPNGWQDWSDRVKSILDKHHVVPSVIFTSEPQDVEHYKHYFQTAVKLIDADRDFVNISATKIRQQPYDNWHFIAQKARPFFIKRIAIIGRSEFSKVPKQLANIYNTEYVGNGYVNYINCSYQDNANLVFNKSDYISMAKLHAERLHAASLSANRVLFTSLDFRTLHHYYQTAFQSSNTILQELEENYPFDLIINETDFDDCDSALSVVEEILKMVEKQLH</sequence>
<keyword evidence="1" id="KW-0547">Nucleotide-binding</keyword>
<evidence type="ECO:0000259" key="2">
    <source>
        <dbReference type="Pfam" id="PF01467"/>
    </source>
</evidence>
<dbReference type="AlphaFoldDB" id="A0A495RCY4"/>
<dbReference type="InterPro" id="IPR014729">
    <property type="entry name" value="Rossmann-like_a/b/a_fold"/>
</dbReference>
<feature type="binding site" evidence="1">
    <location>
        <begin position="126"/>
        <end position="128"/>
    </location>
    <ligand>
        <name>NAD(+)</name>
        <dbReference type="ChEBI" id="CHEBI:57540"/>
        <label>1</label>
    </ligand>
</feature>
<feature type="binding site" evidence="1">
    <location>
        <begin position="19"/>
        <end position="22"/>
    </location>
    <ligand>
        <name>NAD(+)</name>
        <dbReference type="ChEBI" id="CHEBI:57540"/>
        <label>1</label>
    </ligand>
</feature>
<dbReference type="InterPro" id="IPR016429">
    <property type="entry name" value="NAD_NadR"/>
</dbReference>
<keyword evidence="4" id="KW-1185">Reference proteome</keyword>
<dbReference type="InterPro" id="IPR004821">
    <property type="entry name" value="Cyt_trans-like"/>
</dbReference>
<proteinExistence type="predicted"/>
<dbReference type="InterPro" id="IPR052735">
    <property type="entry name" value="NAD_biosynth-regulator"/>
</dbReference>
<feature type="binding site" evidence="1">
    <location>
        <position position="26"/>
    </location>
    <ligand>
        <name>NAD(+)</name>
        <dbReference type="ChEBI" id="CHEBI:57540"/>
        <label>1</label>
    </ligand>
</feature>
<dbReference type="Pfam" id="PF01467">
    <property type="entry name" value="CTP_transf_like"/>
    <property type="match status" value="1"/>
</dbReference>